<dbReference type="PANTHER" id="PTHR11730">
    <property type="entry name" value="AMMONIUM TRANSPORTER"/>
    <property type="match status" value="1"/>
</dbReference>
<feature type="transmembrane region" description="Helical" evidence="9">
    <location>
        <begin position="265"/>
        <end position="285"/>
    </location>
</feature>
<feature type="transmembrane region" description="Helical" evidence="9">
    <location>
        <begin position="387"/>
        <end position="413"/>
    </location>
</feature>
<dbReference type="FunFam" id="1.10.3430.10:FF:000008">
    <property type="entry name" value="Ammonium transporter"/>
    <property type="match status" value="1"/>
</dbReference>
<feature type="transmembrane region" description="Helical" evidence="9">
    <location>
        <begin position="81"/>
        <end position="99"/>
    </location>
</feature>
<dbReference type="EMBL" id="MN101608">
    <property type="protein sequence ID" value="QED21943.1"/>
    <property type="molecule type" value="mRNA"/>
</dbReference>
<feature type="domain" description="Ammonium transporter AmtB-like" evidence="10">
    <location>
        <begin position="42"/>
        <end position="439"/>
    </location>
</feature>
<proteinExistence type="evidence at transcript level"/>
<keyword evidence="4 9" id="KW-0813">Transport</keyword>
<feature type="transmembrane region" description="Helical" evidence="9">
    <location>
        <begin position="230"/>
        <end position="253"/>
    </location>
</feature>
<evidence type="ECO:0000313" key="11">
    <source>
        <dbReference type="EMBL" id="EDO41793.1"/>
    </source>
</evidence>
<dbReference type="Proteomes" id="UP000001593">
    <property type="component" value="Unassembled WGS sequence"/>
</dbReference>
<protein>
    <recommendedName>
        <fullName evidence="9">Ammonium transporter</fullName>
    </recommendedName>
</protein>
<evidence type="ECO:0000256" key="1">
    <source>
        <dbReference type="ARBA" id="ARBA00004141"/>
    </source>
</evidence>
<keyword evidence="5 9" id="KW-0812">Transmembrane</keyword>
<dbReference type="GO" id="GO:0008519">
    <property type="term" value="F:ammonium channel activity"/>
    <property type="evidence" value="ECO:0000318"/>
    <property type="project" value="GO_Central"/>
</dbReference>
<evidence type="ECO:0000256" key="7">
    <source>
        <dbReference type="ARBA" id="ARBA00023136"/>
    </source>
</evidence>
<keyword evidence="6 9" id="KW-1133">Transmembrane helix</keyword>
<evidence type="ECO:0000256" key="5">
    <source>
        <dbReference type="ARBA" id="ARBA00022692"/>
    </source>
</evidence>
<dbReference type="OMA" id="HFFGMSD"/>
<evidence type="ECO:0000256" key="6">
    <source>
        <dbReference type="ARBA" id="ARBA00022989"/>
    </source>
</evidence>
<gene>
    <name evidence="11" type="ORF">NEMVEDRAFT_v1g206265</name>
</gene>
<feature type="transmembrane region" description="Helical" evidence="9">
    <location>
        <begin position="349"/>
        <end position="367"/>
    </location>
</feature>
<dbReference type="SUPFAM" id="SSF111352">
    <property type="entry name" value="Ammonium transporter"/>
    <property type="match status" value="1"/>
</dbReference>
<evidence type="ECO:0000256" key="3">
    <source>
        <dbReference type="ARBA" id="ARBA00011036"/>
    </source>
</evidence>
<dbReference type="InterPro" id="IPR002229">
    <property type="entry name" value="RhesusRHD"/>
</dbReference>
<comment type="similarity">
    <text evidence="3">Belongs to the ammonium transporter (TC 2.A.49) family. Rh subfamily.</text>
</comment>
<evidence type="ECO:0000256" key="8">
    <source>
        <dbReference type="ARBA" id="ARBA00023177"/>
    </source>
</evidence>
<dbReference type="InterPro" id="IPR024041">
    <property type="entry name" value="NH4_transpt_AmtB-like_dom"/>
</dbReference>
<accession>A7S3L2</accession>
<sequence>MKINGTIPPSWNFSTTPFITNTTEYPTVHKSYTEISSDDATWILTSAFIIFTMQSGFGLLESGMVSSKNEANIMVKNAVDVIYGGLAYWVFGFALSFGTKERNNGFCGLGYFFTDAEEHEMGTVYAKYFFQLSFSTTATTIVSGAMAERASLKAYTLFSFVNTITYCFPAHWIWDEMGWLKALGAVDIAGGSAVHLVGGISGLVATLILKPRHGKFDPKCPAKQMASPTNVLLGTFMLWWGWLGFNCGSTFGISGAKWKLASRSAVVTINGSVGGGVLGMSYSYLMHKKQLNIHVFVTGILGGLVSITAICSVARPWEALVIGSIGALIACSGCSLLEKLKIDDPVGCVPTHAFAGIWGLIAVGLFAEKDTLEGRFSNSYGVFKGGPWRFLGVQLLLIVAVVSWGAVTTFLELKLIDKIFPLRVTLENELLGADDYEHGIKYDFLEFEEFQGPEEGLIRYRPMI</sequence>
<keyword evidence="8 9" id="KW-0924">Ammonia transport</keyword>
<dbReference type="PANTHER" id="PTHR11730:SF58">
    <property type="entry name" value="AMMONIUM TRANSPORTER"/>
    <property type="match status" value="1"/>
</dbReference>
<name>A7S3L2_NEMVE</name>
<dbReference type="HOGENOM" id="CLU_000445_33_1_1"/>
<dbReference type="NCBIfam" id="TIGR00836">
    <property type="entry name" value="amt"/>
    <property type="match status" value="1"/>
</dbReference>
<dbReference type="AlphaFoldDB" id="A7S3L2"/>
<dbReference type="GO" id="GO:0097272">
    <property type="term" value="P:ammonium homeostasis"/>
    <property type="evidence" value="ECO:0000318"/>
    <property type="project" value="GO_Central"/>
</dbReference>
<evidence type="ECO:0000256" key="2">
    <source>
        <dbReference type="ARBA" id="ARBA00005887"/>
    </source>
</evidence>
<dbReference type="InterPro" id="IPR001905">
    <property type="entry name" value="Ammonium_transpt"/>
</dbReference>
<feature type="transmembrane region" description="Helical" evidence="9">
    <location>
        <begin position="40"/>
        <end position="60"/>
    </location>
</feature>
<evidence type="ECO:0000256" key="9">
    <source>
        <dbReference type="RuleBase" id="RU362002"/>
    </source>
</evidence>
<comment type="subcellular location">
    <subcellularLocation>
        <location evidence="9">Cell membrane</location>
        <topology evidence="9">Multi-pass membrane protein</topology>
    </subcellularLocation>
    <subcellularLocation>
        <location evidence="1">Membrane</location>
        <topology evidence="1">Multi-pass membrane protein</topology>
    </subcellularLocation>
</comment>
<dbReference type="InParanoid" id="A7S3L2"/>
<feature type="transmembrane region" description="Helical" evidence="9">
    <location>
        <begin position="154"/>
        <end position="174"/>
    </location>
</feature>
<feature type="transmembrane region" description="Helical" evidence="9">
    <location>
        <begin position="128"/>
        <end position="147"/>
    </location>
</feature>
<reference evidence="12" key="2">
    <citation type="journal article" date="2019" name="PLoS Biol.">
        <title>Active mode of excretion across digestive tissues predates the origin of excretory organs.</title>
        <authorList>
            <person name="Andrikou C."/>
            <person name="Thiel D."/>
            <person name="Ruiz-Santiesteban J.A."/>
            <person name="Hejnol A."/>
        </authorList>
    </citation>
    <scope>NUCLEOTIDE SEQUENCE</scope>
</reference>
<dbReference type="PRINTS" id="PR00342">
    <property type="entry name" value="RHESUSRHD"/>
</dbReference>
<dbReference type="Pfam" id="PF00909">
    <property type="entry name" value="Ammonium_transp"/>
    <property type="match status" value="1"/>
</dbReference>
<evidence type="ECO:0000313" key="13">
    <source>
        <dbReference type="Proteomes" id="UP000001593"/>
    </source>
</evidence>
<dbReference type="InterPro" id="IPR029020">
    <property type="entry name" value="Ammonium/urea_transptr"/>
</dbReference>
<comment type="similarity">
    <text evidence="2 9">Belongs to the ammonia transporter channel (TC 1.A.11.2) family.</text>
</comment>
<feature type="transmembrane region" description="Helical" evidence="9">
    <location>
        <begin position="186"/>
        <end position="209"/>
    </location>
</feature>
<feature type="transmembrane region" description="Helical" evidence="9">
    <location>
        <begin position="319"/>
        <end position="337"/>
    </location>
</feature>
<keyword evidence="7 9" id="KW-0472">Membrane</keyword>
<feature type="transmembrane region" description="Helical" evidence="9">
    <location>
        <begin position="292"/>
        <end position="313"/>
    </location>
</feature>
<evidence type="ECO:0000313" key="12">
    <source>
        <dbReference type="EMBL" id="QED21943.1"/>
    </source>
</evidence>
<dbReference type="STRING" id="45351.A7S3L2"/>
<reference evidence="11 13" key="1">
    <citation type="journal article" date="2007" name="Science">
        <title>Sea anemone genome reveals ancestral eumetazoan gene repertoire and genomic organization.</title>
        <authorList>
            <person name="Putnam N.H."/>
            <person name="Srivastava M."/>
            <person name="Hellsten U."/>
            <person name="Dirks B."/>
            <person name="Chapman J."/>
            <person name="Salamov A."/>
            <person name="Terry A."/>
            <person name="Shapiro H."/>
            <person name="Lindquist E."/>
            <person name="Kapitonov V.V."/>
            <person name="Jurka J."/>
            <person name="Genikhovich G."/>
            <person name="Grigoriev I.V."/>
            <person name="Lucas S.M."/>
            <person name="Steele R.E."/>
            <person name="Finnerty J.R."/>
            <person name="Technau U."/>
            <person name="Martindale M.Q."/>
            <person name="Rokhsar D.S."/>
        </authorList>
    </citation>
    <scope>NUCLEOTIDE SEQUENCE [LARGE SCALE GENOMIC DNA]</scope>
    <source>
        <strain evidence="13">CH2 X CH6</strain>
        <strain evidence="11">CH2 x CH6</strain>
    </source>
</reference>
<evidence type="ECO:0000259" key="10">
    <source>
        <dbReference type="Pfam" id="PF00909"/>
    </source>
</evidence>
<evidence type="ECO:0000256" key="4">
    <source>
        <dbReference type="ARBA" id="ARBA00022448"/>
    </source>
</evidence>
<dbReference type="GO" id="GO:0072488">
    <property type="term" value="P:ammonium transmembrane transport"/>
    <property type="evidence" value="ECO:0000318"/>
    <property type="project" value="GO_Central"/>
</dbReference>
<dbReference type="Gene3D" id="1.10.3430.10">
    <property type="entry name" value="Ammonium transporter AmtB like domains"/>
    <property type="match status" value="1"/>
</dbReference>
<dbReference type="EMBL" id="DS469573">
    <property type="protein sequence ID" value="EDO41793.1"/>
    <property type="molecule type" value="Genomic_DNA"/>
</dbReference>
<keyword evidence="13" id="KW-1185">Reference proteome</keyword>
<dbReference type="eggNOG" id="KOG0682">
    <property type="taxonomic scope" value="Eukaryota"/>
</dbReference>
<dbReference type="GO" id="GO:0005886">
    <property type="term" value="C:plasma membrane"/>
    <property type="evidence" value="ECO:0000318"/>
    <property type="project" value="GO_Central"/>
</dbReference>
<organism evidence="11 13">
    <name type="scientific">Nematostella vectensis</name>
    <name type="common">Starlet sea anemone</name>
    <dbReference type="NCBI Taxonomy" id="45351"/>
    <lineage>
        <taxon>Eukaryota</taxon>
        <taxon>Metazoa</taxon>
        <taxon>Cnidaria</taxon>
        <taxon>Anthozoa</taxon>
        <taxon>Hexacorallia</taxon>
        <taxon>Actiniaria</taxon>
        <taxon>Edwardsiidae</taxon>
        <taxon>Nematostella</taxon>
    </lineage>
</organism>